<dbReference type="CDD" id="cd06260">
    <property type="entry name" value="DUF820-like"/>
    <property type="match status" value="1"/>
</dbReference>
<dbReference type="Pfam" id="PF05685">
    <property type="entry name" value="Uma2"/>
    <property type="match status" value="1"/>
</dbReference>
<dbReference type="PANTHER" id="PTHR35400">
    <property type="entry name" value="SLR1083 PROTEIN"/>
    <property type="match status" value="1"/>
</dbReference>
<dbReference type="EMBL" id="VIGC01000001">
    <property type="protein sequence ID" value="TQE98050.1"/>
    <property type="molecule type" value="Genomic_DNA"/>
</dbReference>
<dbReference type="AlphaFoldDB" id="A0A540VMR4"/>
<evidence type="ECO:0000313" key="4">
    <source>
        <dbReference type="Proteomes" id="UP000317371"/>
    </source>
</evidence>
<dbReference type="InterPro" id="IPR012296">
    <property type="entry name" value="Nuclease_put_TT1808"/>
</dbReference>
<evidence type="ECO:0000313" key="3">
    <source>
        <dbReference type="EMBL" id="TQE98050.1"/>
    </source>
</evidence>
<dbReference type="PANTHER" id="PTHR35400:SF3">
    <property type="entry name" value="SLL1072 PROTEIN"/>
    <property type="match status" value="1"/>
</dbReference>
<keyword evidence="4" id="KW-1185">Reference proteome</keyword>
<dbReference type="InterPro" id="IPR008538">
    <property type="entry name" value="Uma2"/>
</dbReference>
<evidence type="ECO:0000256" key="1">
    <source>
        <dbReference type="SAM" id="MobiDB-lite"/>
    </source>
</evidence>
<dbReference type="SUPFAM" id="SSF52980">
    <property type="entry name" value="Restriction endonuclease-like"/>
    <property type="match status" value="1"/>
</dbReference>
<accession>A0A540VMR4</accession>
<dbReference type="GO" id="GO:0004519">
    <property type="term" value="F:endonuclease activity"/>
    <property type="evidence" value="ECO:0007669"/>
    <property type="project" value="UniProtKB-KW"/>
</dbReference>
<dbReference type="InParanoid" id="A0A540VMR4"/>
<dbReference type="OrthoDB" id="152173at2"/>
<dbReference type="Gene3D" id="3.90.1570.10">
    <property type="entry name" value="tt1808, chain A"/>
    <property type="match status" value="1"/>
</dbReference>
<keyword evidence="3" id="KW-0378">Hydrolase</keyword>
<reference evidence="3 4" key="1">
    <citation type="submission" date="2019-06" db="EMBL/GenBank/DDBJ databases">
        <title>Genome sequence of Litorilinea aerophila BAA-2444.</title>
        <authorList>
            <person name="Maclea K.S."/>
            <person name="Maurais E.G."/>
            <person name="Iannazzi L.C."/>
        </authorList>
    </citation>
    <scope>NUCLEOTIDE SEQUENCE [LARGE SCALE GENOMIC DNA]</scope>
    <source>
        <strain evidence="3 4">ATCC BAA-2444</strain>
    </source>
</reference>
<name>A0A540VMR4_9CHLR</name>
<keyword evidence="3" id="KW-0255">Endonuclease</keyword>
<feature type="compositionally biased region" description="Low complexity" evidence="1">
    <location>
        <begin position="221"/>
        <end position="231"/>
    </location>
</feature>
<dbReference type="InterPro" id="IPR011335">
    <property type="entry name" value="Restrct_endonuc-II-like"/>
</dbReference>
<evidence type="ECO:0000259" key="2">
    <source>
        <dbReference type="Pfam" id="PF05685"/>
    </source>
</evidence>
<feature type="region of interest" description="Disordered" evidence="1">
    <location>
        <begin position="209"/>
        <end position="231"/>
    </location>
</feature>
<organism evidence="3 4">
    <name type="scientific">Litorilinea aerophila</name>
    <dbReference type="NCBI Taxonomy" id="1204385"/>
    <lineage>
        <taxon>Bacteria</taxon>
        <taxon>Bacillati</taxon>
        <taxon>Chloroflexota</taxon>
        <taxon>Caldilineae</taxon>
        <taxon>Caldilineales</taxon>
        <taxon>Caldilineaceae</taxon>
        <taxon>Litorilinea</taxon>
    </lineage>
</organism>
<feature type="domain" description="Putative restriction endonuclease" evidence="2">
    <location>
        <begin position="22"/>
        <end position="189"/>
    </location>
</feature>
<proteinExistence type="predicted"/>
<protein>
    <submittedName>
        <fullName evidence="3">Uma2 family endonuclease</fullName>
    </submittedName>
</protein>
<keyword evidence="3" id="KW-0540">Nuclease</keyword>
<dbReference type="Proteomes" id="UP000317371">
    <property type="component" value="Unassembled WGS sequence"/>
</dbReference>
<gene>
    <name evidence="3" type="ORF">FKZ61_00840</name>
</gene>
<comment type="caution">
    <text evidence="3">The sequence shown here is derived from an EMBL/GenBank/DDBJ whole genome shotgun (WGS) entry which is preliminary data.</text>
</comment>
<sequence>MAYGKQDAVPGLENGDHLTQVEFHRRYAALGEEIKAELVEGIVHMPSPTRMNHARAHAAIIGWLSFYSAYTSGTELADNATVILDGDNEVQPDVLLRKVEGGSSRVNDEDYVVGPPELIVEIASSSAAYDLYEKRNAYRRNGVQEYMVWTLHENAIHWFRLHEGRYVQVEPDDTGVIRSQVFPGLWLNVPALLRHDLPTVLATLQAGMDAQQRPGPGGPGAAAASTEDAAE</sequence>